<keyword evidence="1" id="KW-0378">Hydrolase</keyword>
<sequence>MEVAYGPGALHKLDYYAPPATHKQQQALIVFVHGGGLALVRPLLLLRIQPSSLRTHSEDKADHADLARTLLSLTGCAVAVPNYRLTSPDCPIRHPSHADDVLRSLHFLLSGSGPQPPPSAIYVLGHSCSAHILASIYLASPFPLLTPSPQLIALTRGIVLSEGIYDIDALLRSFPNYKQWFIAPAFGDHDAYPDVNVTSYSLRPGADHIRWLIIHSKGDSLVDQLQSDTMFSHLSALASQVPPGPRPMVQKNFDEIQEEHNELLKGTVYPRIVADFVAQDIQSSTDFPS</sequence>
<reference evidence="2" key="1">
    <citation type="submission" date="2022-11" db="EMBL/GenBank/DDBJ databases">
        <title>Genome Sequence of Cubamyces cubensis.</title>
        <authorList>
            <person name="Buettner E."/>
        </authorList>
    </citation>
    <scope>NUCLEOTIDE SEQUENCE</scope>
    <source>
        <strain evidence="2">MPL-01</strain>
    </source>
</reference>
<dbReference type="Proteomes" id="UP001215151">
    <property type="component" value="Unassembled WGS sequence"/>
</dbReference>
<dbReference type="SUPFAM" id="SSF53474">
    <property type="entry name" value="alpha/beta-Hydrolases"/>
    <property type="match status" value="1"/>
</dbReference>
<dbReference type="GO" id="GO:0016787">
    <property type="term" value="F:hydrolase activity"/>
    <property type="evidence" value="ECO:0007669"/>
    <property type="project" value="UniProtKB-KW"/>
</dbReference>
<accession>A0AAD7TPD5</accession>
<dbReference type="PANTHER" id="PTHR48081:SF33">
    <property type="entry name" value="KYNURENINE FORMAMIDASE"/>
    <property type="match status" value="1"/>
</dbReference>
<evidence type="ECO:0000256" key="1">
    <source>
        <dbReference type="ARBA" id="ARBA00022801"/>
    </source>
</evidence>
<gene>
    <name evidence="2" type="ORF">ONZ51_g8868</name>
</gene>
<name>A0AAD7TPD5_9APHY</name>
<dbReference type="InterPro" id="IPR050300">
    <property type="entry name" value="GDXG_lipolytic_enzyme"/>
</dbReference>
<evidence type="ECO:0008006" key="4">
    <source>
        <dbReference type="Google" id="ProtNLM"/>
    </source>
</evidence>
<dbReference type="EMBL" id="JAPEVG010000282">
    <property type="protein sequence ID" value="KAJ8469620.1"/>
    <property type="molecule type" value="Genomic_DNA"/>
</dbReference>
<organism evidence="2 3">
    <name type="scientific">Trametes cubensis</name>
    <dbReference type="NCBI Taxonomy" id="1111947"/>
    <lineage>
        <taxon>Eukaryota</taxon>
        <taxon>Fungi</taxon>
        <taxon>Dikarya</taxon>
        <taxon>Basidiomycota</taxon>
        <taxon>Agaricomycotina</taxon>
        <taxon>Agaricomycetes</taxon>
        <taxon>Polyporales</taxon>
        <taxon>Polyporaceae</taxon>
        <taxon>Trametes</taxon>
    </lineage>
</organism>
<protein>
    <recommendedName>
        <fullName evidence="4">Alpha/beta-hydrolase</fullName>
    </recommendedName>
</protein>
<comment type="caution">
    <text evidence="2">The sequence shown here is derived from an EMBL/GenBank/DDBJ whole genome shotgun (WGS) entry which is preliminary data.</text>
</comment>
<dbReference type="Gene3D" id="3.40.50.1820">
    <property type="entry name" value="alpha/beta hydrolase"/>
    <property type="match status" value="1"/>
</dbReference>
<proteinExistence type="predicted"/>
<dbReference type="PANTHER" id="PTHR48081">
    <property type="entry name" value="AB HYDROLASE SUPERFAMILY PROTEIN C4A8.06C"/>
    <property type="match status" value="1"/>
</dbReference>
<keyword evidence="3" id="KW-1185">Reference proteome</keyword>
<dbReference type="AlphaFoldDB" id="A0AAD7TPD5"/>
<evidence type="ECO:0000313" key="3">
    <source>
        <dbReference type="Proteomes" id="UP001215151"/>
    </source>
</evidence>
<evidence type="ECO:0000313" key="2">
    <source>
        <dbReference type="EMBL" id="KAJ8469620.1"/>
    </source>
</evidence>
<dbReference type="InterPro" id="IPR029058">
    <property type="entry name" value="AB_hydrolase_fold"/>
</dbReference>